<accession>A0A917BFA6</accession>
<dbReference type="Pfam" id="PF11248">
    <property type="entry name" value="DUF3046"/>
    <property type="match status" value="1"/>
</dbReference>
<sequence length="74" mass="8025">MRLSEFRQAVADEFGVSYGRVVTGDLVLDELAGHTAEQALAAGEDIREVWLALCRAADVPPNRRYGAGLPLPRS</sequence>
<reference evidence="1 2" key="1">
    <citation type="journal article" date="2014" name="Int. J. Syst. Evol. Microbiol.">
        <title>Complete genome sequence of Corynebacterium casei LMG S-19264T (=DSM 44701T), isolated from a smear-ripened cheese.</title>
        <authorList>
            <consortium name="US DOE Joint Genome Institute (JGI-PGF)"/>
            <person name="Walter F."/>
            <person name="Albersmeier A."/>
            <person name="Kalinowski J."/>
            <person name="Ruckert C."/>
        </authorList>
    </citation>
    <scope>NUCLEOTIDE SEQUENCE [LARGE SCALE GENOMIC DNA]</scope>
    <source>
        <strain evidence="1 2">CGMCC 1.12976</strain>
    </source>
</reference>
<evidence type="ECO:0008006" key="3">
    <source>
        <dbReference type="Google" id="ProtNLM"/>
    </source>
</evidence>
<dbReference type="Proteomes" id="UP000598775">
    <property type="component" value="Unassembled WGS sequence"/>
</dbReference>
<evidence type="ECO:0000313" key="2">
    <source>
        <dbReference type="Proteomes" id="UP000598775"/>
    </source>
</evidence>
<dbReference type="AlphaFoldDB" id="A0A917BFA6"/>
<dbReference type="RefSeq" id="WP_188681092.1">
    <property type="nucleotide sequence ID" value="NZ_BMGP01000008.1"/>
</dbReference>
<proteinExistence type="predicted"/>
<keyword evidence="2" id="KW-1185">Reference proteome</keyword>
<gene>
    <name evidence="1" type="ORF">GCM10011399_36980</name>
</gene>
<evidence type="ECO:0000313" key="1">
    <source>
        <dbReference type="EMBL" id="GGF40805.1"/>
    </source>
</evidence>
<dbReference type="EMBL" id="BMGP01000008">
    <property type="protein sequence ID" value="GGF40805.1"/>
    <property type="molecule type" value="Genomic_DNA"/>
</dbReference>
<dbReference type="InterPro" id="IPR021408">
    <property type="entry name" value="DUF3046"/>
</dbReference>
<protein>
    <recommendedName>
        <fullName evidence="3">Signal transduction histidine kinase</fullName>
    </recommendedName>
</protein>
<organism evidence="1 2">
    <name type="scientific">Subtercola lobariae</name>
    <dbReference type="NCBI Taxonomy" id="1588641"/>
    <lineage>
        <taxon>Bacteria</taxon>
        <taxon>Bacillati</taxon>
        <taxon>Actinomycetota</taxon>
        <taxon>Actinomycetes</taxon>
        <taxon>Micrococcales</taxon>
        <taxon>Microbacteriaceae</taxon>
        <taxon>Subtercola</taxon>
    </lineage>
</organism>
<name>A0A917BFA6_9MICO</name>
<comment type="caution">
    <text evidence="1">The sequence shown here is derived from an EMBL/GenBank/DDBJ whole genome shotgun (WGS) entry which is preliminary data.</text>
</comment>